<evidence type="ECO:0000259" key="2">
    <source>
        <dbReference type="PROSITE" id="PS51857"/>
    </source>
</evidence>
<dbReference type="SMART" id="SM00357">
    <property type="entry name" value="CSP"/>
    <property type="match status" value="1"/>
</dbReference>
<dbReference type="InterPro" id="IPR011129">
    <property type="entry name" value="CSD"/>
</dbReference>
<gene>
    <name evidence="3" type="ORF">ACIQFM_20595</name>
</gene>
<dbReference type="RefSeq" id="WP_030404654.1">
    <property type="nucleotide sequence ID" value="NZ_BBOK01000009.1"/>
</dbReference>
<evidence type="ECO:0000313" key="3">
    <source>
        <dbReference type="EMBL" id="MFJ6038649.1"/>
    </source>
</evidence>
<dbReference type="InterPro" id="IPR002059">
    <property type="entry name" value="CSP_DNA-bd"/>
</dbReference>
<sequence length="134" mass="14424">MLTVGKVLRFDEVKGYGFIAPEEGGEDVFMHANDLVDEKYLYQAGSSVEFFLESGEKGPKASEIRLSYQPSPNRITPQAAKAPAAGADRVPADRFQAELTEALLDGVDTLTAAQVRAVRAVVSTVVRGHGWITG</sequence>
<dbReference type="InterPro" id="IPR052069">
    <property type="entry name" value="Ca-reg_mRNA-binding_domain"/>
</dbReference>
<dbReference type="PANTHER" id="PTHR12962:SF1">
    <property type="entry name" value="COLD SHOCK DOMAIN-CONTAINING PROTEIN CG9705"/>
    <property type="match status" value="1"/>
</dbReference>
<feature type="domain" description="CSD" evidence="2">
    <location>
        <begin position="2"/>
        <end position="66"/>
    </location>
</feature>
<name>A0ABW8HD07_9ACTN</name>
<dbReference type="PRINTS" id="PR00050">
    <property type="entry name" value="COLDSHOCK"/>
</dbReference>
<dbReference type="CDD" id="cd04458">
    <property type="entry name" value="CSP_CDS"/>
    <property type="match status" value="1"/>
</dbReference>
<dbReference type="PANTHER" id="PTHR12962">
    <property type="entry name" value="CALCIUM-REGULATED HEAT STABLE PROTEIN CRHSP-24-RELATED"/>
    <property type="match status" value="1"/>
</dbReference>
<accession>A0ABW8HD07</accession>
<keyword evidence="1" id="KW-0597">Phosphoprotein</keyword>
<keyword evidence="4" id="KW-1185">Reference proteome</keyword>
<proteinExistence type="predicted"/>
<protein>
    <submittedName>
        <fullName evidence="3">Cold-shock protein</fullName>
    </submittedName>
</protein>
<dbReference type="Proteomes" id="UP001617907">
    <property type="component" value="Unassembled WGS sequence"/>
</dbReference>
<dbReference type="InterPro" id="IPR012340">
    <property type="entry name" value="NA-bd_OB-fold"/>
</dbReference>
<organism evidence="3 4">
    <name type="scientific">Streptomyces ardesiacus</name>
    <dbReference type="NCBI Taxonomy" id="285564"/>
    <lineage>
        <taxon>Bacteria</taxon>
        <taxon>Bacillati</taxon>
        <taxon>Actinomycetota</taxon>
        <taxon>Actinomycetes</taxon>
        <taxon>Kitasatosporales</taxon>
        <taxon>Streptomycetaceae</taxon>
        <taxon>Streptomyces</taxon>
    </lineage>
</organism>
<dbReference type="SUPFAM" id="SSF50249">
    <property type="entry name" value="Nucleic acid-binding proteins"/>
    <property type="match status" value="1"/>
</dbReference>
<dbReference type="EMBL" id="JBIVPC010000011">
    <property type="protein sequence ID" value="MFJ6038649.1"/>
    <property type="molecule type" value="Genomic_DNA"/>
</dbReference>
<dbReference type="PROSITE" id="PS51857">
    <property type="entry name" value="CSD_2"/>
    <property type="match status" value="1"/>
</dbReference>
<reference evidence="3 4" key="1">
    <citation type="submission" date="2024-10" db="EMBL/GenBank/DDBJ databases">
        <title>The Natural Products Discovery Center: Release of the First 8490 Sequenced Strains for Exploring Actinobacteria Biosynthetic Diversity.</title>
        <authorList>
            <person name="Kalkreuter E."/>
            <person name="Kautsar S.A."/>
            <person name="Yang D."/>
            <person name="Bader C.D."/>
            <person name="Teijaro C.N."/>
            <person name="Fluegel L."/>
            <person name="Davis C.M."/>
            <person name="Simpson J.R."/>
            <person name="Lauterbach L."/>
            <person name="Steele A.D."/>
            <person name="Gui C."/>
            <person name="Meng S."/>
            <person name="Li G."/>
            <person name="Viehrig K."/>
            <person name="Ye F."/>
            <person name="Su P."/>
            <person name="Kiefer A.F."/>
            <person name="Nichols A."/>
            <person name="Cepeda A.J."/>
            <person name="Yan W."/>
            <person name="Fan B."/>
            <person name="Jiang Y."/>
            <person name="Adhikari A."/>
            <person name="Zheng C.-J."/>
            <person name="Schuster L."/>
            <person name="Cowan T.M."/>
            <person name="Smanski M.J."/>
            <person name="Chevrette M.G."/>
            <person name="De Carvalho L.P.S."/>
            <person name="Shen B."/>
        </authorList>
    </citation>
    <scope>NUCLEOTIDE SEQUENCE [LARGE SCALE GENOMIC DNA]</scope>
    <source>
        <strain evidence="3 4">NPDC093086</strain>
    </source>
</reference>
<evidence type="ECO:0000256" key="1">
    <source>
        <dbReference type="ARBA" id="ARBA00022553"/>
    </source>
</evidence>
<dbReference type="Gene3D" id="2.40.50.140">
    <property type="entry name" value="Nucleic acid-binding proteins"/>
    <property type="match status" value="1"/>
</dbReference>
<evidence type="ECO:0000313" key="4">
    <source>
        <dbReference type="Proteomes" id="UP001617907"/>
    </source>
</evidence>
<dbReference type="Pfam" id="PF00313">
    <property type="entry name" value="CSD"/>
    <property type="match status" value="1"/>
</dbReference>
<comment type="caution">
    <text evidence="3">The sequence shown here is derived from an EMBL/GenBank/DDBJ whole genome shotgun (WGS) entry which is preliminary data.</text>
</comment>